<gene>
    <name evidence="4" type="primary">fsbp</name>
</gene>
<feature type="compositionally biased region" description="Basic and acidic residues" evidence="1">
    <location>
        <begin position="153"/>
        <end position="164"/>
    </location>
</feature>
<feature type="region of interest" description="Disordered" evidence="1">
    <location>
        <begin position="176"/>
        <end position="207"/>
    </location>
</feature>
<dbReference type="OrthoDB" id="9890814at2759"/>
<feature type="compositionally biased region" description="Basic and acidic residues" evidence="1">
    <location>
        <begin position="252"/>
        <end position="268"/>
    </location>
</feature>
<feature type="compositionally biased region" description="Low complexity" evidence="1">
    <location>
        <begin position="198"/>
        <end position="207"/>
    </location>
</feature>
<dbReference type="PANTHER" id="PTHR21411">
    <property type="entry name" value="APONTIC"/>
    <property type="match status" value="1"/>
</dbReference>
<dbReference type="InterPro" id="IPR028002">
    <property type="entry name" value="Myb_DNA-bind_5"/>
</dbReference>
<dbReference type="AlphaFoldDB" id="A0A6J2W1V9"/>
<dbReference type="InParanoid" id="A0A6J2W1V9"/>
<feature type="region of interest" description="Disordered" evidence="1">
    <location>
        <begin position="119"/>
        <end position="164"/>
    </location>
</feature>
<accession>A0A6J2W1V9</accession>
<dbReference type="CTD" id="100861412"/>
<keyword evidence="3" id="KW-1185">Reference proteome</keyword>
<evidence type="ECO:0000313" key="3">
    <source>
        <dbReference type="Proteomes" id="UP000504632"/>
    </source>
</evidence>
<organism evidence="3 4">
    <name type="scientific">Chanos chanos</name>
    <name type="common">Milkfish</name>
    <name type="synonym">Mugil chanos</name>
    <dbReference type="NCBI Taxonomy" id="29144"/>
    <lineage>
        <taxon>Eukaryota</taxon>
        <taxon>Metazoa</taxon>
        <taxon>Chordata</taxon>
        <taxon>Craniata</taxon>
        <taxon>Vertebrata</taxon>
        <taxon>Euteleostomi</taxon>
        <taxon>Actinopterygii</taxon>
        <taxon>Neopterygii</taxon>
        <taxon>Teleostei</taxon>
        <taxon>Ostariophysi</taxon>
        <taxon>Gonorynchiformes</taxon>
        <taxon>Chanidae</taxon>
        <taxon>Chanos</taxon>
    </lineage>
</organism>
<feature type="region of interest" description="Disordered" evidence="1">
    <location>
        <begin position="221"/>
        <end position="268"/>
    </location>
</feature>
<evidence type="ECO:0000256" key="1">
    <source>
        <dbReference type="SAM" id="MobiDB-lite"/>
    </source>
</evidence>
<dbReference type="PANTHER" id="PTHR21411:SF0">
    <property type="entry name" value="REGULATORY PROTEIN ZESTE"/>
    <property type="match status" value="1"/>
</dbReference>
<feature type="compositionally biased region" description="Polar residues" evidence="1">
    <location>
        <begin position="188"/>
        <end position="197"/>
    </location>
</feature>
<reference evidence="4" key="1">
    <citation type="submission" date="2025-08" db="UniProtKB">
        <authorList>
            <consortium name="RefSeq"/>
        </authorList>
    </citation>
    <scope>IDENTIFICATION</scope>
</reference>
<evidence type="ECO:0000313" key="4">
    <source>
        <dbReference type="RefSeq" id="XP_030639330.1"/>
    </source>
</evidence>
<evidence type="ECO:0000259" key="2">
    <source>
        <dbReference type="Pfam" id="PF13873"/>
    </source>
</evidence>
<protein>
    <submittedName>
        <fullName evidence="4">Fibrinogen silencer-binding protein</fullName>
    </submittedName>
</protein>
<dbReference type="Pfam" id="PF13873">
    <property type="entry name" value="Myb_DNA-bind_5"/>
    <property type="match status" value="1"/>
</dbReference>
<name>A0A6J2W1V9_CHACN</name>
<dbReference type="GeneID" id="115820036"/>
<sequence>MLVSMAQRMPNFTLEQKLYLIQRIQGVVDTVQDFRKDTNTTVQRNAVWEQLVQAFNAAFPDRPPSTTGTLKTLWKRLKVECRAALHRRQEQQAAGLPLTSLTQVQREVMVLVPNLISNQEDPDGDCGYASLRTGSPLPVPGATGTSSSEQEDTEHPPNDEVDSKEQVAAKLGLSASTESLDSGKPTGPASSLPSVQFRSHSVTSTSSVPRTVPLYINQTGISSQGFAQEPQRRAPARARHSVLGEDSWPDGRAPEPHGSDPRRQERYALEHEQTMRLLLLQQTVWEEKRKAARQKEKAARAKKRYYQAKLKRMGAEVRPSSSDSED</sequence>
<dbReference type="RefSeq" id="XP_030639330.1">
    <property type="nucleotide sequence ID" value="XM_030783470.1"/>
</dbReference>
<feature type="domain" description="Myb/SANT-like DNA-binding" evidence="2">
    <location>
        <begin position="8"/>
        <end position="84"/>
    </location>
</feature>
<dbReference type="Proteomes" id="UP000504632">
    <property type="component" value="Chromosome 9"/>
</dbReference>
<proteinExistence type="predicted"/>